<organism evidence="3 4">
    <name type="scientific">Kineosporia mesophila</name>
    <dbReference type="NCBI Taxonomy" id="566012"/>
    <lineage>
        <taxon>Bacteria</taxon>
        <taxon>Bacillati</taxon>
        <taxon>Actinomycetota</taxon>
        <taxon>Actinomycetes</taxon>
        <taxon>Kineosporiales</taxon>
        <taxon>Kineosporiaceae</taxon>
        <taxon>Kineosporia</taxon>
    </lineage>
</organism>
<dbReference type="RefSeq" id="WP_231487271.1">
    <property type="nucleotide sequence ID" value="NZ_BAAAZO010000003.1"/>
</dbReference>
<feature type="domain" description="CYTH" evidence="1">
    <location>
        <begin position="6"/>
        <end position="209"/>
    </location>
</feature>
<evidence type="ECO:0000259" key="2">
    <source>
        <dbReference type="PROSITE" id="PS51708"/>
    </source>
</evidence>
<dbReference type="InterPro" id="IPR007899">
    <property type="entry name" value="CHAD_dom"/>
</dbReference>
<gene>
    <name evidence="3" type="ORF">GCM10022223_28030</name>
</gene>
<dbReference type="PANTHER" id="PTHR39339:SF1">
    <property type="entry name" value="CHAD DOMAIN-CONTAINING PROTEIN"/>
    <property type="match status" value="1"/>
</dbReference>
<dbReference type="Gene3D" id="2.40.320.10">
    <property type="entry name" value="Hypothetical Protein Pfu-838710-001"/>
    <property type="match status" value="1"/>
</dbReference>
<name>A0ABP6ZKD7_9ACTN</name>
<keyword evidence="4" id="KW-1185">Reference proteome</keyword>
<dbReference type="PROSITE" id="PS51707">
    <property type="entry name" value="CYTH"/>
    <property type="match status" value="1"/>
</dbReference>
<reference evidence="4" key="1">
    <citation type="journal article" date="2019" name="Int. J. Syst. Evol. Microbiol.">
        <title>The Global Catalogue of Microorganisms (GCM) 10K type strain sequencing project: providing services to taxonomists for standard genome sequencing and annotation.</title>
        <authorList>
            <consortium name="The Broad Institute Genomics Platform"/>
            <consortium name="The Broad Institute Genome Sequencing Center for Infectious Disease"/>
            <person name="Wu L."/>
            <person name="Ma J."/>
        </authorList>
    </citation>
    <scope>NUCLEOTIDE SEQUENCE [LARGE SCALE GENOMIC DNA]</scope>
    <source>
        <strain evidence="4">JCM 16902</strain>
    </source>
</reference>
<dbReference type="EMBL" id="BAAAZO010000003">
    <property type="protein sequence ID" value="GAA3610269.1"/>
    <property type="molecule type" value="Genomic_DNA"/>
</dbReference>
<proteinExistence type="predicted"/>
<dbReference type="PROSITE" id="PS51708">
    <property type="entry name" value="CHAD"/>
    <property type="match status" value="1"/>
</dbReference>
<dbReference type="Pfam" id="PF05235">
    <property type="entry name" value="CHAD"/>
    <property type="match status" value="1"/>
</dbReference>
<dbReference type="InterPro" id="IPR033469">
    <property type="entry name" value="CYTH-like_dom_sf"/>
</dbReference>
<dbReference type="CDD" id="cd07374">
    <property type="entry name" value="CYTH-like_Pase"/>
    <property type="match status" value="1"/>
</dbReference>
<dbReference type="Pfam" id="PF01928">
    <property type="entry name" value="CYTH"/>
    <property type="match status" value="1"/>
</dbReference>
<comment type="caution">
    <text evidence="3">The sequence shown here is derived from an EMBL/GenBank/DDBJ whole genome shotgun (WGS) entry which is preliminary data.</text>
</comment>
<feature type="domain" description="CHAD" evidence="2">
    <location>
        <begin position="262"/>
        <end position="549"/>
    </location>
</feature>
<dbReference type="PANTHER" id="PTHR39339">
    <property type="entry name" value="SLR1444 PROTEIN"/>
    <property type="match status" value="1"/>
</dbReference>
<evidence type="ECO:0000313" key="4">
    <source>
        <dbReference type="Proteomes" id="UP001501074"/>
    </source>
</evidence>
<dbReference type="InterPro" id="IPR038186">
    <property type="entry name" value="CHAD_dom_sf"/>
</dbReference>
<dbReference type="Proteomes" id="UP001501074">
    <property type="component" value="Unassembled WGS sequence"/>
</dbReference>
<accession>A0ABP6ZKD7</accession>
<dbReference type="SMART" id="SM00880">
    <property type="entry name" value="CHAD"/>
    <property type="match status" value="1"/>
</dbReference>
<dbReference type="Gene3D" id="1.40.20.10">
    <property type="entry name" value="CHAD domain"/>
    <property type="match status" value="1"/>
</dbReference>
<evidence type="ECO:0000259" key="1">
    <source>
        <dbReference type="PROSITE" id="PS51707"/>
    </source>
</evidence>
<protein>
    <submittedName>
        <fullName evidence="3">CYTH and CHAD domain-containing protein</fullName>
    </submittedName>
</protein>
<sequence>MVAATHTEIEIKLDADPEFALPDLSALPGVASVGAADEHHLEATYLDSEDFRLIRGGTTLRRRTGGNDAGWHLKLKQPVKGTDADSRLEIHKPLGRGVRTVPASLLGLVRVQLRGAQVSPVALISTTRTVRNLLAKDGTVLAEVADDLVSAHSLGHETMVVSWREIEVELVDGGLELLAEARELLLAQGARPSDVHSKISRALAGRLPAVELAAEGLDDVVETVDDLLIEPLPPKKSGKKKGGPAVRTVRVERPRETVVVAPVAAGDVAQDYLTEQFAQLVAMDPRVRLNTDDAVHQMRVATRRLRTALATFRPFFAPDAVTALREELKWLGSDVLGPVRDAEVIREKLLADVAALPAELVLGPVARRIQLEMSAEYKTAHKSAVAELDGDRYLALIDGLEAFVVAPPFSERASNPAADELRKVVRKAAARVGEHVDVLAGETVGSPEHDFHLHEVRIKAKRARYATEAARPVIGKPAKQVAKGMEGITETLGNHQDGVVQRQWLRDLGVRAHGAGENGFTFGLLHGRIAGAAQHDENLFTTAWDQTRAALAVWPG</sequence>
<dbReference type="InterPro" id="IPR023577">
    <property type="entry name" value="CYTH_domain"/>
</dbReference>
<dbReference type="SMART" id="SM01118">
    <property type="entry name" value="CYTH"/>
    <property type="match status" value="1"/>
</dbReference>
<evidence type="ECO:0000313" key="3">
    <source>
        <dbReference type="EMBL" id="GAA3610269.1"/>
    </source>
</evidence>
<dbReference type="SUPFAM" id="SSF55154">
    <property type="entry name" value="CYTH-like phosphatases"/>
    <property type="match status" value="1"/>
</dbReference>